<dbReference type="Pfam" id="PF02563">
    <property type="entry name" value="Poly_export"/>
    <property type="match status" value="1"/>
</dbReference>
<feature type="domain" description="Soluble ligand binding" evidence="18">
    <location>
        <begin position="538"/>
        <end position="586"/>
    </location>
</feature>
<dbReference type="GO" id="GO:0015159">
    <property type="term" value="F:polysaccharide transmembrane transporter activity"/>
    <property type="evidence" value="ECO:0007669"/>
    <property type="project" value="InterPro"/>
</dbReference>
<evidence type="ECO:0000256" key="12">
    <source>
        <dbReference type="ARBA" id="ARBA00023139"/>
    </source>
</evidence>
<reference evidence="20 21" key="1">
    <citation type="submission" date="2017-09" db="EMBL/GenBank/DDBJ databases">
        <title>The draft genome sequences of Marinobacter guineae M3B.</title>
        <authorList>
            <person name="Cao J."/>
        </authorList>
    </citation>
    <scope>NUCLEOTIDE SEQUENCE [LARGE SCALE GENOMIC DNA]</scope>
    <source>
        <strain evidence="20 21">M3B</strain>
    </source>
</reference>
<keyword evidence="12" id="KW-0564">Palmitate</keyword>
<keyword evidence="7 16" id="KW-0732">Signal</keyword>
<dbReference type="Gene3D" id="3.30.1950.10">
    <property type="entry name" value="wza like domain"/>
    <property type="match status" value="1"/>
</dbReference>
<feature type="domain" description="Soluble ligand binding" evidence="18">
    <location>
        <begin position="290"/>
        <end position="325"/>
    </location>
</feature>
<accession>A0A2G1VJ68</accession>
<keyword evidence="11" id="KW-0472">Membrane</keyword>
<protein>
    <submittedName>
        <fullName evidence="20">Sugar transporter</fullName>
    </submittedName>
</protein>
<sequence length="870" mass="95275">MNLKSLLLPLALLLPTAVTAQSITPAQIEQFKSLPKAQQEALAKQYGVDLSQLTGSSSQSRPQQPSQEVVKPLEESEQEARQAAEEQEREDEEFAKKNHGLEPFGYELFAGSPTTFAPVTEIPVPAEYTMGPGDVLKVQLWGNQNQQLELPVSRDGTIDFPERGPVSVAGLTFQQTRDHITQLVSEQYIGVKAAVSLGELRSIRVFVLGEARTPGSYSVSSLSTIINALYVSGGIKQTGSLRNVQHKRNGKLIGTLDLYDLLLKGDTSDDARLQAGDVIFIPAVGSLAGIDGEVYRPALYEIEKGTSLQELVDLAGGLTPQAYPQITKIERTNEDFLRIIAEADLTQNSGKQARVKSGDRISVASIADVTGQYVEIKGAATRTGKFAWVPGMRASSIVRNLDADLLDFADTNYAAIVRTDPETKRISVVNLELKSAITAPGGSADLMLQEKDQLLFFTDTGKVPFELEDSKDGSQVQKQQRQQREARAFENLDERERLKAQEELKNNAEQFTRTALFEPVIKRLKAQAGPYSPQLTMRISGPVRYPGEYPLPTTGTVKDAIFVAGGLTDSASMYSAELARRYTDDNGVEQTQIIQVDLAAAMLGKSDVRLESRDRLLIKSVPSFGTNRTITLEGEVRYPGQYTFREGETLRQVLERAGGLTNNAFPRGAVFTREKLRQLEAQRLREAEERLQGDLLGVQLEGDSFGGQNAQRVDEVKGLLEDVQSSRPVGRMVIDLPQVLADSGYQPVRLQDGDTLNVPTIPQAVSVFGEVQFPTSHLHSAGLTVDDYLERSGGPTRQADQDRVYVVKADGSVMLPEKSAWFGGRSQQLQPGDTVIVPIDVDRLNQLELWSNVSQIVYQMALGAAAVGNL</sequence>
<dbReference type="GO" id="GO:0009279">
    <property type="term" value="C:cell outer membrane"/>
    <property type="evidence" value="ECO:0007669"/>
    <property type="project" value="UniProtKB-SubCell"/>
</dbReference>
<dbReference type="RefSeq" id="WP_099616867.1">
    <property type="nucleotide sequence ID" value="NZ_KZ319339.1"/>
</dbReference>
<dbReference type="GO" id="GO:0006811">
    <property type="term" value="P:monoatomic ion transport"/>
    <property type="evidence" value="ECO:0007669"/>
    <property type="project" value="UniProtKB-KW"/>
</dbReference>
<feature type="compositionally biased region" description="Basic and acidic residues" evidence="15">
    <location>
        <begin position="71"/>
        <end position="86"/>
    </location>
</feature>
<keyword evidence="5 20" id="KW-0762">Sugar transport</keyword>
<name>A0A2G1VJ68_9GAMM</name>
<evidence type="ECO:0000259" key="17">
    <source>
        <dbReference type="Pfam" id="PF02563"/>
    </source>
</evidence>
<feature type="domain" description="Soluble ligand binding" evidence="18">
    <location>
        <begin position="630"/>
        <end position="664"/>
    </location>
</feature>
<feature type="region of interest" description="Disordered" evidence="15">
    <location>
        <begin position="53"/>
        <end position="94"/>
    </location>
</feature>
<evidence type="ECO:0000256" key="5">
    <source>
        <dbReference type="ARBA" id="ARBA00022597"/>
    </source>
</evidence>
<evidence type="ECO:0000256" key="16">
    <source>
        <dbReference type="SAM" id="SignalP"/>
    </source>
</evidence>
<keyword evidence="8" id="KW-0625">Polysaccharide transport</keyword>
<dbReference type="OrthoDB" id="9808948at2"/>
<proteinExistence type="inferred from homology"/>
<evidence type="ECO:0000256" key="8">
    <source>
        <dbReference type="ARBA" id="ARBA00023047"/>
    </source>
</evidence>
<evidence type="ECO:0000259" key="19">
    <source>
        <dbReference type="Pfam" id="PF22461"/>
    </source>
</evidence>
<dbReference type="Proteomes" id="UP000229044">
    <property type="component" value="Unassembled WGS sequence"/>
</dbReference>
<evidence type="ECO:0000256" key="10">
    <source>
        <dbReference type="ARBA" id="ARBA00023114"/>
    </source>
</evidence>
<dbReference type="GO" id="GO:0015288">
    <property type="term" value="F:porin activity"/>
    <property type="evidence" value="ECO:0007669"/>
    <property type="project" value="UniProtKB-KW"/>
</dbReference>
<dbReference type="InterPro" id="IPR054765">
    <property type="entry name" value="SLBB_dom"/>
</dbReference>
<dbReference type="Gene3D" id="3.10.560.10">
    <property type="entry name" value="Outer membrane lipoprotein wza domain like"/>
    <property type="match status" value="5"/>
</dbReference>
<keyword evidence="9" id="KW-0406">Ion transport</keyword>
<dbReference type="InterPro" id="IPR049712">
    <property type="entry name" value="Poly_export"/>
</dbReference>
<feature type="domain" description="Polysaccharide export protein N-terminal" evidence="17">
    <location>
        <begin position="123"/>
        <end position="196"/>
    </location>
</feature>
<dbReference type="GO" id="GO:0046930">
    <property type="term" value="C:pore complex"/>
    <property type="evidence" value="ECO:0007669"/>
    <property type="project" value="UniProtKB-KW"/>
</dbReference>
<evidence type="ECO:0000256" key="14">
    <source>
        <dbReference type="ARBA" id="ARBA00023288"/>
    </source>
</evidence>
<feature type="chain" id="PRO_5013767016" evidence="16">
    <location>
        <begin position="21"/>
        <end position="870"/>
    </location>
</feature>
<evidence type="ECO:0000256" key="1">
    <source>
        <dbReference type="ARBA" id="ARBA00004571"/>
    </source>
</evidence>
<feature type="compositionally biased region" description="Low complexity" evidence="15">
    <location>
        <begin position="56"/>
        <end position="67"/>
    </location>
</feature>
<dbReference type="PANTHER" id="PTHR33619:SF3">
    <property type="entry name" value="POLYSACCHARIDE EXPORT PROTEIN GFCE-RELATED"/>
    <property type="match status" value="1"/>
</dbReference>
<evidence type="ECO:0000256" key="13">
    <source>
        <dbReference type="ARBA" id="ARBA00023237"/>
    </source>
</evidence>
<comment type="subcellular location">
    <subcellularLocation>
        <location evidence="1">Cell outer membrane</location>
        <topology evidence="1">Multi-pass membrane protein</topology>
    </subcellularLocation>
</comment>
<feature type="domain" description="SLBB" evidence="19">
    <location>
        <begin position="204"/>
        <end position="281"/>
    </location>
</feature>
<evidence type="ECO:0000256" key="9">
    <source>
        <dbReference type="ARBA" id="ARBA00023065"/>
    </source>
</evidence>
<dbReference type="SUPFAM" id="SSF142984">
    <property type="entry name" value="Nqo1 middle domain-like"/>
    <property type="match status" value="1"/>
</dbReference>
<comment type="caution">
    <text evidence="20">The sequence shown here is derived from an EMBL/GenBank/DDBJ whole genome shotgun (WGS) entry which is preliminary data.</text>
</comment>
<keyword evidence="13" id="KW-0998">Cell outer membrane</keyword>
<evidence type="ECO:0000256" key="11">
    <source>
        <dbReference type="ARBA" id="ARBA00023136"/>
    </source>
</evidence>
<evidence type="ECO:0000313" key="21">
    <source>
        <dbReference type="Proteomes" id="UP000229044"/>
    </source>
</evidence>
<dbReference type="PANTHER" id="PTHR33619">
    <property type="entry name" value="POLYSACCHARIDE EXPORT PROTEIN GFCE-RELATED"/>
    <property type="match status" value="1"/>
</dbReference>
<dbReference type="Pfam" id="PF10531">
    <property type="entry name" value="SLBB"/>
    <property type="match status" value="3"/>
</dbReference>
<keyword evidence="14" id="KW-0449">Lipoprotein</keyword>
<feature type="domain" description="SLBB" evidence="19">
    <location>
        <begin position="763"/>
        <end position="837"/>
    </location>
</feature>
<evidence type="ECO:0000256" key="2">
    <source>
        <dbReference type="ARBA" id="ARBA00009450"/>
    </source>
</evidence>
<evidence type="ECO:0000256" key="6">
    <source>
        <dbReference type="ARBA" id="ARBA00022692"/>
    </source>
</evidence>
<evidence type="ECO:0000256" key="3">
    <source>
        <dbReference type="ARBA" id="ARBA00022448"/>
    </source>
</evidence>
<evidence type="ECO:0000313" key="20">
    <source>
        <dbReference type="EMBL" id="PHQ26792.1"/>
    </source>
</evidence>
<dbReference type="InterPro" id="IPR003715">
    <property type="entry name" value="Poly_export_N"/>
</dbReference>
<keyword evidence="21" id="KW-1185">Reference proteome</keyword>
<comment type="similarity">
    <text evidence="2">Belongs to the BexD/CtrA/VexA family.</text>
</comment>
<keyword evidence="4" id="KW-1134">Transmembrane beta strand</keyword>
<evidence type="ECO:0000256" key="15">
    <source>
        <dbReference type="SAM" id="MobiDB-lite"/>
    </source>
</evidence>
<dbReference type="InterPro" id="IPR019554">
    <property type="entry name" value="Soluble_ligand-bd"/>
</dbReference>
<organism evidence="20 21">
    <name type="scientific">Marinobacter guineae</name>
    <dbReference type="NCBI Taxonomy" id="432303"/>
    <lineage>
        <taxon>Bacteria</taxon>
        <taxon>Pseudomonadati</taxon>
        <taxon>Pseudomonadota</taxon>
        <taxon>Gammaproteobacteria</taxon>
        <taxon>Pseudomonadales</taxon>
        <taxon>Marinobacteraceae</taxon>
        <taxon>Marinobacter</taxon>
    </lineage>
</organism>
<feature type="signal peptide" evidence="16">
    <location>
        <begin position="1"/>
        <end position="20"/>
    </location>
</feature>
<dbReference type="AlphaFoldDB" id="A0A2G1VJ68"/>
<keyword evidence="6" id="KW-0812">Transmembrane</keyword>
<evidence type="ECO:0000259" key="18">
    <source>
        <dbReference type="Pfam" id="PF10531"/>
    </source>
</evidence>
<dbReference type="EMBL" id="NTFI01000001">
    <property type="protein sequence ID" value="PHQ26792.1"/>
    <property type="molecule type" value="Genomic_DNA"/>
</dbReference>
<gene>
    <name evidence="20" type="ORF">CLH62_04190</name>
</gene>
<keyword evidence="10" id="KW-0626">Porin</keyword>
<evidence type="ECO:0000256" key="4">
    <source>
        <dbReference type="ARBA" id="ARBA00022452"/>
    </source>
</evidence>
<evidence type="ECO:0000256" key="7">
    <source>
        <dbReference type="ARBA" id="ARBA00022729"/>
    </source>
</evidence>
<keyword evidence="3" id="KW-0813">Transport</keyword>
<dbReference type="Pfam" id="PF22461">
    <property type="entry name" value="SLBB_2"/>
    <property type="match status" value="2"/>
</dbReference>